<proteinExistence type="predicted"/>
<accession>A0AAV1WB68</accession>
<reference evidence="1 2" key="1">
    <citation type="submission" date="2024-03" db="EMBL/GenBank/DDBJ databases">
        <authorList>
            <person name="Martinez-Hernandez J."/>
        </authorList>
    </citation>
    <scope>NUCLEOTIDE SEQUENCE [LARGE SCALE GENOMIC DNA]</scope>
</reference>
<name>A0AAV1WB68_LUPLU</name>
<comment type="caution">
    <text evidence="1">The sequence shown here is derived from an EMBL/GenBank/DDBJ whole genome shotgun (WGS) entry which is preliminary data.</text>
</comment>
<dbReference type="AlphaFoldDB" id="A0AAV1WB68"/>
<keyword evidence="2" id="KW-1185">Reference proteome</keyword>
<evidence type="ECO:0000313" key="2">
    <source>
        <dbReference type="Proteomes" id="UP001497480"/>
    </source>
</evidence>
<evidence type="ECO:0000313" key="1">
    <source>
        <dbReference type="EMBL" id="CAL0306269.1"/>
    </source>
</evidence>
<dbReference type="Proteomes" id="UP001497480">
    <property type="component" value="Unassembled WGS sequence"/>
</dbReference>
<organism evidence="1 2">
    <name type="scientific">Lupinus luteus</name>
    <name type="common">European yellow lupine</name>
    <dbReference type="NCBI Taxonomy" id="3873"/>
    <lineage>
        <taxon>Eukaryota</taxon>
        <taxon>Viridiplantae</taxon>
        <taxon>Streptophyta</taxon>
        <taxon>Embryophyta</taxon>
        <taxon>Tracheophyta</taxon>
        <taxon>Spermatophyta</taxon>
        <taxon>Magnoliopsida</taxon>
        <taxon>eudicotyledons</taxon>
        <taxon>Gunneridae</taxon>
        <taxon>Pentapetalae</taxon>
        <taxon>rosids</taxon>
        <taxon>fabids</taxon>
        <taxon>Fabales</taxon>
        <taxon>Fabaceae</taxon>
        <taxon>Papilionoideae</taxon>
        <taxon>50 kb inversion clade</taxon>
        <taxon>genistoids sensu lato</taxon>
        <taxon>core genistoids</taxon>
        <taxon>Genisteae</taxon>
        <taxon>Lupinus</taxon>
    </lineage>
</organism>
<dbReference type="EMBL" id="CAXHTB010000005">
    <property type="protein sequence ID" value="CAL0306269.1"/>
    <property type="molecule type" value="Genomic_DNA"/>
</dbReference>
<sequence>MKLPGGVEESDSWRFAICHCGSRWWNHSFLRQFKKMCVIVRGMTHCSIDPFKWNISGRFHCCLLQMLRLQPRIDLFYLLATIFIHVL</sequence>
<protein>
    <submittedName>
        <fullName evidence="1">Uncharacterized protein</fullName>
    </submittedName>
</protein>
<gene>
    <name evidence="1" type="ORF">LLUT_LOCUS7329</name>
</gene>